<dbReference type="PANTHER" id="PTHR30408:SF13">
    <property type="entry name" value="TYPE I RESTRICTION ENZYME HINDI SPECIFICITY SUBUNIT"/>
    <property type="match status" value="1"/>
</dbReference>
<keyword evidence="5" id="KW-0378">Hydrolase</keyword>
<dbReference type="InterPro" id="IPR044946">
    <property type="entry name" value="Restrct_endonuc_typeI_TRD_sf"/>
</dbReference>
<dbReference type="PANTHER" id="PTHR30408">
    <property type="entry name" value="TYPE-1 RESTRICTION ENZYME ECOKI SPECIFICITY PROTEIN"/>
    <property type="match status" value="1"/>
</dbReference>
<keyword evidence="3" id="KW-0238">DNA-binding</keyword>
<comment type="caution">
    <text evidence="5">The sequence shown here is derived from an EMBL/GenBank/DDBJ whole genome shotgun (WGS) entry which is preliminary data.</text>
</comment>
<evidence type="ECO:0000256" key="3">
    <source>
        <dbReference type="ARBA" id="ARBA00023125"/>
    </source>
</evidence>
<dbReference type="GO" id="GO:0004519">
    <property type="term" value="F:endonuclease activity"/>
    <property type="evidence" value="ECO:0007669"/>
    <property type="project" value="UniProtKB-KW"/>
</dbReference>
<sequence length="390" mass="44250">MELQDICSYVKTKVETSNYSIEDYISTENMLPEKGGITVASSFPSGKVTEFQENDILISNIRPYFKKIWKADRRGCCSNDVLCIRANNNVDAEFLYYLLSQDLFFAYVMSGANGSKMPRGDKQQIMNWEIEIPSEKEDQRRIASILSSLNRKIELNNKINADLEEMAQAIFKNWFVDFEPFKDGKFVDSELGMIPEGWKVGSLRDMGTIVCGKTPSKANSNYYGGNIPFIKIPDMHGNVFVEISEDRLTEQGSLSQIKKLIPPYSLMVSCIATVGLVSINTKPSHTNQQINTIIPYSKSALFYLYQHIKNNEEHLKNMGRGGTTTLNVNTKSFSNIRLLIPSEIALLQFHEIVEGIFKKIELNMQESRTLSLLRDTLLPRLMSGELEAQE</sequence>
<evidence type="ECO:0000313" key="6">
    <source>
        <dbReference type="Proteomes" id="UP000286077"/>
    </source>
</evidence>
<dbReference type="SUPFAM" id="SSF116734">
    <property type="entry name" value="DNA methylase specificity domain"/>
    <property type="match status" value="2"/>
</dbReference>
<evidence type="ECO:0000256" key="2">
    <source>
        <dbReference type="ARBA" id="ARBA00022747"/>
    </source>
</evidence>
<accession>A0AA92U4C8</accession>
<dbReference type="GO" id="GO:0003677">
    <property type="term" value="F:DNA binding"/>
    <property type="evidence" value="ECO:0007669"/>
    <property type="project" value="UniProtKB-KW"/>
</dbReference>
<dbReference type="AlphaFoldDB" id="A0AA92U4C8"/>
<dbReference type="CDD" id="cd17251">
    <property type="entry name" value="RMtype1_S_HinAWORF1578P-TRD2-CR2_like"/>
    <property type="match status" value="1"/>
</dbReference>
<keyword evidence="5" id="KW-0540">Nuclease</keyword>
<feature type="domain" description="Type I restriction modification DNA specificity" evidence="4">
    <location>
        <begin position="195"/>
        <end position="343"/>
    </location>
</feature>
<keyword evidence="2" id="KW-0680">Restriction system</keyword>
<dbReference type="InterPro" id="IPR000055">
    <property type="entry name" value="Restrct_endonuc_typeI_TRD"/>
</dbReference>
<proteinExistence type="inferred from homology"/>
<dbReference type="Gene3D" id="3.90.220.20">
    <property type="entry name" value="DNA methylase specificity domains"/>
    <property type="match status" value="2"/>
</dbReference>
<organism evidence="5 6">
    <name type="scientific">Segatella copri</name>
    <dbReference type="NCBI Taxonomy" id="165179"/>
    <lineage>
        <taxon>Bacteria</taxon>
        <taxon>Pseudomonadati</taxon>
        <taxon>Bacteroidota</taxon>
        <taxon>Bacteroidia</taxon>
        <taxon>Bacteroidales</taxon>
        <taxon>Prevotellaceae</taxon>
        <taxon>Segatella</taxon>
    </lineage>
</organism>
<reference evidence="5 6" key="1">
    <citation type="submission" date="2018-08" db="EMBL/GenBank/DDBJ databases">
        <title>A genome reference for cultivated species of the human gut microbiota.</title>
        <authorList>
            <person name="Zou Y."/>
            <person name="Xue W."/>
            <person name="Luo G."/>
        </authorList>
    </citation>
    <scope>NUCLEOTIDE SEQUENCE [LARGE SCALE GENOMIC DNA]</scope>
    <source>
        <strain evidence="5 6">AF11-14</strain>
    </source>
</reference>
<name>A0AA92U4C8_9BACT</name>
<dbReference type="InterPro" id="IPR052021">
    <property type="entry name" value="Type-I_RS_S_subunit"/>
</dbReference>
<gene>
    <name evidence="5" type="ORF">DWV60_07580</name>
</gene>
<feature type="domain" description="Type I restriction modification DNA specificity" evidence="4">
    <location>
        <begin position="3"/>
        <end position="165"/>
    </location>
</feature>
<protein>
    <submittedName>
        <fullName evidence="5">Restriction endonuclease subunit S</fullName>
    </submittedName>
</protein>
<evidence type="ECO:0000256" key="1">
    <source>
        <dbReference type="ARBA" id="ARBA00010923"/>
    </source>
</evidence>
<dbReference type="Gene3D" id="1.10.287.1120">
    <property type="entry name" value="Bipartite methylase S protein"/>
    <property type="match status" value="1"/>
</dbReference>
<evidence type="ECO:0000313" key="5">
    <source>
        <dbReference type="EMBL" id="RGW67999.1"/>
    </source>
</evidence>
<evidence type="ECO:0000259" key="4">
    <source>
        <dbReference type="Pfam" id="PF01420"/>
    </source>
</evidence>
<dbReference type="EMBL" id="QSAQ01000017">
    <property type="protein sequence ID" value="RGW67999.1"/>
    <property type="molecule type" value="Genomic_DNA"/>
</dbReference>
<keyword evidence="5" id="KW-0255">Endonuclease</keyword>
<dbReference type="RefSeq" id="WP_118139925.1">
    <property type="nucleotide sequence ID" value="NZ_QSAQ01000017.1"/>
</dbReference>
<dbReference type="GO" id="GO:0009307">
    <property type="term" value="P:DNA restriction-modification system"/>
    <property type="evidence" value="ECO:0007669"/>
    <property type="project" value="UniProtKB-KW"/>
</dbReference>
<comment type="similarity">
    <text evidence="1">Belongs to the type-I restriction system S methylase family.</text>
</comment>
<dbReference type="Pfam" id="PF01420">
    <property type="entry name" value="Methylase_S"/>
    <property type="match status" value="2"/>
</dbReference>
<dbReference type="Proteomes" id="UP000286077">
    <property type="component" value="Unassembled WGS sequence"/>
</dbReference>